<proteinExistence type="predicted"/>
<sequence>MDAGLLNILKKRRDHKTGLSISSCVARHRNYETIDFSWVKNDPP</sequence>
<reference evidence="1 2" key="1">
    <citation type="submission" date="2019-02" db="EMBL/GenBank/DDBJ databases">
        <title>Deep-cultivation of Planctomycetes and their phenomic and genomic characterization uncovers novel biology.</title>
        <authorList>
            <person name="Wiegand S."/>
            <person name="Jogler M."/>
            <person name="Boedeker C."/>
            <person name="Pinto D."/>
            <person name="Vollmers J."/>
            <person name="Rivas-Marin E."/>
            <person name="Kohn T."/>
            <person name="Peeters S.H."/>
            <person name="Heuer A."/>
            <person name="Rast P."/>
            <person name="Oberbeckmann S."/>
            <person name="Bunk B."/>
            <person name="Jeske O."/>
            <person name="Meyerdierks A."/>
            <person name="Storesund J.E."/>
            <person name="Kallscheuer N."/>
            <person name="Luecker S."/>
            <person name="Lage O.M."/>
            <person name="Pohl T."/>
            <person name="Merkel B.J."/>
            <person name="Hornburger P."/>
            <person name="Mueller R.-W."/>
            <person name="Bruemmer F."/>
            <person name="Labrenz M."/>
            <person name="Spormann A.M."/>
            <person name="Op den Camp H."/>
            <person name="Overmann J."/>
            <person name="Amann R."/>
            <person name="Jetten M.S.M."/>
            <person name="Mascher T."/>
            <person name="Medema M.H."/>
            <person name="Devos D.P."/>
            <person name="Kaster A.-K."/>
            <person name="Ovreas L."/>
            <person name="Rohde M."/>
            <person name="Galperin M.Y."/>
            <person name="Jogler C."/>
        </authorList>
    </citation>
    <scope>NUCLEOTIDE SEQUENCE [LARGE SCALE GENOMIC DNA]</scope>
    <source>
        <strain evidence="1 2">KS4</strain>
    </source>
</reference>
<keyword evidence="2" id="KW-1185">Reference proteome</keyword>
<dbReference type="Proteomes" id="UP000317369">
    <property type="component" value="Chromosome"/>
</dbReference>
<protein>
    <submittedName>
        <fullName evidence="1">Uncharacterized protein</fullName>
    </submittedName>
</protein>
<evidence type="ECO:0000313" key="2">
    <source>
        <dbReference type="Proteomes" id="UP000317369"/>
    </source>
</evidence>
<gene>
    <name evidence="1" type="ORF">KS4_25020</name>
</gene>
<accession>A0A517YW72</accession>
<organism evidence="1 2">
    <name type="scientific">Poriferisphaera corsica</name>
    <dbReference type="NCBI Taxonomy" id="2528020"/>
    <lineage>
        <taxon>Bacteria</taxon>
        <taxon>Pseudomonadati</taxon>
        <taxon>Planctomycetota</taxon>
        <taxon>Phycisphaerae</taxon>
        <taxon>Phycisphaerales</taxon>
        <taxon>Phycisphaeraceae</taxon>
        <taxon>Poriferisphaera</taxon>
    </lineage>
</organism>
<dbReference type="EMBL" id="CP036425">
    <property type="protein sequence ID" value="QDU34432.1"/>
    <property type="molecule type" value="Genomic_DNA"/>
</dbReference>
<dbReference type="KEGG" id="pcor:KS4_25020"/>
<dbReference type="AlphaFoldDB" id="A0A517YW72"/>
<name>A0A517YW72_9BACT</name>
<evidence type="ECO:0000313" key="1">
    <source>
        <dbReference type="EMBL" id="QDU34432.1"/>
    </source>
</evidence>